<feature type="compositionally biased region" description="Polar residues" evidence="10">
    <location>
        <begin position="1185"/>
        <end position="1198"/>
    </location>
</feature>
<dbReference type="PANTHER" id="PTHR42885">
    <property type="entry name" value="HISTIDINOL-PHOSPHATE AMINOTRANSFERASE-RELATED"/>
    <property type="match status" value="1"/>
</dbReference>
<sequence>MGNTKPEHFSLERVIRSNILSLKPYRCARDDYDQGILLDANENSLGSSLSPTDEAEKQAQQLSPEQAGLNVHSLSLHRYPSPRQIPIKKNLCDYRNAIHADLPPLEPSNVFLGVGSDEILDLLFRIACKPGHSEGIGDQVIVTPPTYGMYSVCGHVNDVGIIDVPLIVEDGAFEVDLERLDEQLSLQTSSRPIKLIILCSPGNPTGTTIPLATIENILANPKFVGILVVDEAYIDFSGMEKSAIKLVRQGWRNLIVTHTLSKGFGLAGLRLGVAYGSPDVIQILNNTKAPYSISSPTASLGYEATKPERLQKTEAYIAQINQNREWLEAELVKIPDMGKILGKREANFILIQVMKFESTTEVDSQRAKSIYKYMAEDSQHGRTPIVVRYRGEELGCKGCIRITVGTRLECQQLLFFLLAPVHDRRRHAGALFEQVIQNTLKFESAGSSSLLSFFIKGPPSRRQHTFELRGMITTSSRSVPVLRRKQNLIFSRLSSSSASHPIASTSNNPQDRRTELDPQDQIQPSIQPVYQPPQPRPKPSARRAIKILKKICRSRDPLNPLLDQFITGNNPFPSPSRCLSNNHQTNRSVTLGGNTNQPDDPVSTSLSELGSSKKIYSSSQAMDRSIRKLIEINTLSRTPPQPSTSKVSLDYSSAPRPDNASSTPPILNPTFRSLEQAFQWSQIYIRFLKSSPNQEIFAKRIKELVHKRLPKRLIEPIVRFHRSEEELVSIESYNHLIAYYYQSERYHHARKLMKEMEERGISKNQETQELIACSYQALNKFKGVQLALDSIRADGHQVSNQCLTKLFSIRPRRPFELEHFDSMDDPAFPSGSDHPSIKTSTKKSLPTMTEDQRWMPIEDFLNHHDWNSENFRKDGRALVTLTKRLMELGRWKEAKQFADMILTLDLNQSTVENSRPAISPYWATSLLEALVFGLYNLKRQQSTRKSIPPPRRSQIVLNKIGAVIVHDARLPVDCIFQFVEQFIDQHLGHQIKANTRILLNCFRIQTFLAPSQIHRISTVWPRQYGLKPDRMGSRLGIRLLHVISAWFLRLLRSTQSQISCLDRCNPSSTLVREIRRNLTELVKEYLIIDEHLIQCLNLHRTRTPSSPPLGTAAAEEMERNKRREDLLIEKMILNGPVDGKLMRANYRFISLQDLQSIKLSLKKIFKIRTKILRLMLLNFRASNNPSPQRPTCTLNTRPDGTEEKDELDGCSSADLVDFYRSVFGGDTGLVNFLREKQSDANCSPFNRKFHDLMDRFQTHQSQAFDSSPSEHHRQLRLELIDKLPTPTGPPTPTHHPSAYHALVCWRSEDRDSPPIYIKPSSQ</sequence>
<dbReference type="PANTHER" id="PTHR42885:SF2">
    <property type="entry name" value="HISTIDINOL-PHOSPHATE AMINOTRANSFERASE"/>
    <property type="match status" value="1"/>
</dbReference>
<dbReference type="InterPro" id="IPR011990">
    <property type="entry name" value="TPR-like_helical_dom_sf"/>
</dbReference>
<keyword evidence="5" id="KW-0032">Aminotransferase</keyword>
<comment type="similarity">
    <text evidence="3">Belongs to the class-II pyridoxal-phosphate-dependent aminotransferase family.</text>
</comment>
<comment type="cofactor">
    <cofactor evidence="1">
        <name>pyridoxal 5'-phosphate</name>
        <dbReference type="ChEBI" id="CHEBI:597326"/>
    </cofactor>
</comment>
<comment type="catalytic activity">
    <reaction evidence="8">
        <text>L-histidinol phosphate + 2-oxoglutarate = 3-(imidazol-4-yl)-2-oxopropyl phosphate + L-glutamate</text>
        <dbReference type="Rhea" id="RHEA:23744"/>
        <dbReference type="ChEBI" id="CHEBI:16810"/>
        <dbReference type="ChEBI" id="CHEBI:29985"/>
        <dbReference type="ChEBI" id="CHEBI:57766"/>
        <dbReference type="ChEBI" id="CHEBI:57980"/>
        <dbReference type="EC" id="2.6.1.9"/>
    </reaction>
</comment>
<feature type="compositionally biased region" description="Polar residues" evidence="10">
    <location>
        <begin position="633"/>
        <end position="651"/>
    </location>
</feature>
<dbReference type="EC" id="2.6.1.9" evidence="4"/>
<evidence type="ECO:0000256" key="1">
    <source>
        <dbReference type="ARBA" id="ARBA00001933"/>
    </source>
</evidence>
<reference evidence="12 13" key="1">
    <citation type="submission" date="2017-11" db="EMBL/GenBank/DDBJ databases">
        <title>De novo assembly and phasing of dikaryotic genomes from two isolates of Puccinia coronata f. sp. avenae, the causal agent of oat crown rust.</title>
        <authorList>
            <person name="Miller M.E."/>
            <person name="Zhang Y."/>
            <person name="Omidvar V."/>
            <person name="Sperschneider J."/>
            <person name="Schwessinger B."/>
            <person name="Raley C."/>
            <person name="Palmer J.M."/>
            <person name="Garnica D."/>
            <person name="Upadhyaya N."/>
            <person name="Rathjen J."/>
            <person name="Taylor J.M."/>
            <person name="Park R.F."/>
            <person name="Dodds P.N."/>
            <person name="Hirsch C.D."/>
            <person name="Kianian S.F."/>
            <person name="Figueroa M."/>
        </authorList>
    </citation>
    <scope>NUCLEOTIDE SEQUENCE [LARGE SCALE GENOMIC DNA]</scope>
    <source>
        <strain evidence="12">12NC29</strain>
    </source>
</reference>
<dbReference type="InterPro" id="IPR015421">
    <property type="entry name" value="PyrdxlP-dep_Trfase_major"/>
</dbReference>
<dbReference type="InterPro" id="IPR004839">
    <property type="entry name" value="Aminotransferase_I/II_large"/>
</dbReference>
<evidence type="ECO:0000256" key="4">
    <source>
        <dbReference type="ARBA" id="ARBA00012748"/>
    </source>
</evidence>
<dbReference type="SUPFAM" id="SSF53383">
    <property type="entry name" value="PLP-dependent transferases"/>
    <property type="match status" value="1"/>
</dbReference>
<dbReference type="Gene3D" id="1.25.40.10">
    <property type="entry name" value="Tetratricopeptide repeat domain"/>
    <property type="match status" value="1"/>
</dbReference>
<dbReference type="InterPro" id="IPR001917">
    <property type="entry name" value="Aminotrans_II_pyridoxalP_BS"/>
</dbReference>
<evidence type="ECO:0000256" key="3">
    <source>
        <dbReference type="ARBA" id="ARBA00008392"/>
    </source>
</evidence>
<accession>A0A2N5SCU0</accession>
<feature type="region of interest" description="Disordered" evidence="10">
    <location>
        <begin position="1185"/>
        <end position="1208"/>
    </location>
</feature>
<evidence type="ECO:0000256" key="7">
    <source>
        <dbReference type="ARBA" id="ARBA00022898"/>
    </source>
</evidence>
<dbReference type="InterPro" id="IPR015424">
    <property type="entry name" value="PyrdxlP-dep_Trfase"/>
</dbReference>
<gene>
    <name evidence="12" type="ORF">PCANC_22970</name>
</gene>
<dbReference type="PROSITE" id="PS00599">
    <property type="entry name" value="AA_TRANSFER_CLASS_2"/>
    <property type="match status" value="1"/>
</dbReference>
<dbReference type="InterPro" id="IPR002885">
    <property type="entry name" value="PPR_rpt"/>
</dbReference>
<dbReference type="Proteomes" id="UP000235388">
    <property type="component" value="Unassembled WGS sequence"/>
</dbReference>
<dbReference type="STRING" id="200324.A0A2N5SCU0"/>
<evidence type="ECO:0000256" key="10">
    <source>
        <dbReference type="SAM" id="MobiDB-lite"/>
    </source>
</evidence>
<evidence type="ECO:0000256" key="5">
    <source>
        <dbReference type="ARBA" id="ARBA00022576"/>
    </source>
</evidence>
<feature type="region of interest" description="Disordered" evidence="10">
    <location>
        <begin position="573"/>
        <end position="618"/>
    </location>
</feature>
<feature type="compositionally biased region" description="Polar residues" evidence="10">
    <location>
        <begin position="837"/>
        <end position="848"/>
    </location>
</feature>
<evidence type="ECO:0000256" key="2">
    <source>
        <dbReference type="ARBA" id="ARBA00005011"/>
    </source>
</evidence>
<evidence type="ECO:0000256" key="9">
    <source>
        <dbReference type="PROSITE-ProRule" id="PRU00708"/>
    </source>
</evidence>
<evidence type="ECO:0000256" key="6">
    <source>
        <dbReference type="ARBA" id="ARBA00022679"/>
    </source>
</evidence>
<dbReference type="GO" id="GO:0030170">
    <property type="term" value="F:pyridoxal phosphate binding"/>
    <property type="evidence" value="ECO:0007669"/>
    <property type="project" value="InterPro"/>
</dbReference>
<dbReference type="InterPro" id="IPR015422">
    <property type="entry name" value="PyrdxlP-dep_Trfase_small"/>
</dbReference>
<comment type="pathway">
    <text evidence="2">Amino-acid biosynthesis; L-histidine biosynthesis; L-histidine from 5-phospho-alpha-D-ribose 1-diphosphate: step 7/9.</text>
</comment>
<name>A0A2N5SCU0_9BASI</name>
<dbReference type="GO" id="GO:0004400">
    <property type="term" value="F:histidinol-phosphate transaminase activity"/>
    <property type="evidence" value="ECO:0007669"/>
    <property type="project" value="UniProtKB-EC"/>
</dbReference>
<feature type="region of interest" description="Disordered" evidence="10">
    <location>
        <begin position="632"/>
        <end position="668"/>
    </location>
</feature>
<protein>
    <recommendedName>
        <fullName evidence="4">histidinol-phosphate transaminase</fullName>
        <ecNumber evidence="4">2.6.1.9</ecNumber>
    </recommendedName>
</protein>
<dbReference type="PROSITE" id="PS51375">
    <property type="entry name" value="PPR"/>
    <property type="match status" value="1"/>
</dbReference>
<feature type="domain" description="Aminotransferase class I/classII large" evidence="11">
    <location>
        <begin position="35"/>
        <end position="414"/>
    </location>
</feature>
<keyword evidence="13" id="KW-1185">Reference proteome</keyword>
<feature type="region of interest" description="Disordered" evidence="10">
    <location>
        <begin position="824"/>
        <end position="848"/>
    </location>
</feature>
<comment type="caution">
    <text evidence="12">The sequence shown here is derived from an EMBL/GenBank/DDBJ whole genome shotgun (WGS) entry which is preliminary data.</text>
</comment>
<dbReference type="EMBL" id="PGCJ01001034">
    <property type="protein sequence ID" value="PLW11081.1"/>
    <property type="molecule type" value="Genomic_DNA"/>
</dbReference>
<proteinExistence type="inferred from homology"/>
<evidence type="ECO:0000313" key="12">
    <source>
        <dbReference type="EMBL" id="PLW11081.1"/>
    </source>
</evidence>
<evidence type="ECO:0000256" key="8">
    <source>
        <dbReference type="ARBA" id="ARBA00047481"/>
    </source>
</evidence>
<feature type="repeat" description="PPR" evidence="9">
    <location>
        <begin position="729"/>
        <end position="763"/>
    </location>
</feature>
<evidence type="ECO:0000313" key="13">
    <source>
        <dbReference type="Proteomes" id="UP000235388"/>
    </source>
</evidence>
<evidence type="ECO:0000259" key="11">
    <source>
        <dbReference type="Pfam" id="PF00155"/>
    </source>
</evidence>
<keyword evidence="6" id="KW-0808">Transferase</keyword>
<feature type="compositionally biased region" description="Polar residues" evidence="10">
    <location>
        <begin position="659"/>
        <end position="668"/>
    </location>
</feature>
<dbReference type="CDD" id="cd00609">
    <property type="entry name" value="AAT_like"/>
    <property type="match status" value="1"/>
</dbReference>
<organism evidence="12 13">
    <name type="scientific">Puccinia coronata f. sp. avenae</name>
    <dbReference type="NCBI Taxonomy" id="200324"/>
    <lineage>
        <taxon>Eukaryota</taxon>
        <taxon>Fungi</taxon>
        <taxon>Dikarya</taxon>
        <taxon>Basidiomycota</taxon>
        <taxon>Pucciniomycotina</taxon>
        <taxon>Pucciniomycetes</taxon>
        <taxon>Pucciniales</taxon>
        <taxon>Pucciniaceae</taxon>
        <taxon>Puccinia</taxon>
    </lineage>
</organism>
<dbReference type="NCBIfam" id="TIGR00756">
    <property type="entry name" value="PPR"/>
    <property type="match status" value="1"/>
</dbReference>
<keyword evidence="7" id="KW-0663">Pyridoxal phosphate</keyword>
<dbReference type="Gene3D" id="3.40.640.10">
    <property type="entry name" value="Type I PLP-dependent aspartate aminotransferase-like (Major domain)"/>
    <property type="match status" value="1"/>
</dbReference>
<dbReference type="OrthoDB" id="185373at2759"/>
<dbReference type="Gene3D" id="3.90.1150.10">
    <property type="entry name" value="Aspartate Aminotransferase, domain 1"/>
    <property type="match status" value="1"/>
</dbReference>
<dbReference type="Pfam" id="PF00155">
    <property type="entry name" value="Aminotran_1_2"/>
    <property type="match status" value="1"/>
</dbReference>
<feature type="region of interest" description="Disordered" evidence="10">
    <location>
        <begin position="498"/>
        <end position="518"/>
    </location>
</feature>